<reference evidence="5" key="2">
    <citation type="submission" date="2025-04" db="UniProtKB">
        <authorList>
            <consortium name="RefSeq"/>
        </authorList>
    </citation>
    <scope>IDENTIFICATION</scope>
</reference>
<dbReference type="Pfam" id="PF14912">
    <property type="entry name" value="THEG"/>
    <property type="match status" value="2"/>
</dbReference>
<evidence type="ECO:0000256" key="2">
    <source>
        <dbReference type="SAM" id="MobiDB-lite"/>
    </source>
</evidence>
<name>A0A6P4FTZ8_DRORH</name>
<dbReference type="EnsemblMetazoa" id="XM_017135579.2">
    <property type="protein sequence ID" value="XP_016991068.1"/>
    <property type="gene ID" value="LOC108053009"/>
</dbReference>
<dbReference type="InterPro" id="IPR006623">
    <property type="entry name" value="THEG"/>
</dbReference>
<evidence type="ECO:0000313" key="3">
    <source>
        <dbReference type="EnsemblMetazoa" id="XP_016991068.1"/>
    </source>
</evidence>
<organism evidence="5">
    <name type="scientific">Drosophila rhopaloa</name>
    <name type="common">Fruit fly</name>
    <dbReference type="NCBI Taxonomy" id="1041015"/>
    <lineage>
        <taxon>Eukaryota</taxon>
        <taxon>Metazoa</taxon>
        <taxon>Ecdysozoa</taxon>
        <taxon>Arthropoda</taxon>
        <taxon>Hexapoda</taxon>
        <taxon>Insecta</taxon>
        <taxon>Pterygota</taxon>
        <taxon>Neoptera</taxon>
        <taxon>Endopterygota</taxon>
        <taxon>Diptera</taxon>
        <taxon>Brachycera</taxon>
        <taxon>Muscomorpha</taxon>
        <taxon>Ephydroidea</taxon>
        <taxon>Drosophilidae</taxon>
        <taxon>Drosophila</taxon>
        <taxon>Sophophora</taxon>
    </lineage>
</organism>
<dbReference type="OrthoDB" id="25466at2759"/>
<evidence type="ECO:0000256" key="1">
    <source>
        <dbReference type="ARBA" id="ARBA00022737"/>
    </source>
</evidence>
<feature type="region of interest" description="Disordered" evidence="2">
    <location>
        <begin position="248"/>
        <end position="278"/>
    </location>
</feature>
<dbReference type="Proteomes" id="UP001652680">
    <property type="component" value="Unassembled WGS sequence"/>
</dbReference>
<evidence type="ECO:0000313" key="4">
    <source>
        <dbReference type="Proteomes" id="UP001652680"/>
    </source>
</evidence>
<accession>A0A6P4FTZ8</accession>
<reference evidence="3" key="3">
    <citation type="submission" date="2025-05" db="UniProtKB">
        <authorList>
            <consortium name="EnsemblMetazoa"/>
        </authorList>
    </citation>
    <scope>IDENTIFICATION</scope>
</reference>
<dbReference type="PANTHER" id="PTHR15901:SF16">
    <property type="entry name" value="TESTICULAR HAPLOID EXPRESSED GENE PROTEIN"/>
    <property type="match status" value="1"/>
</dbReference>
<sequence>MTIQRLKCDLSPEVTTCLRLKDSVRPDCCPIRDPIPYDGECFVRDIGKELEKLSQRHERIFVKRQRLMEMAIPRRRQCRFVPKCACPFPKSIEMVRPCDAQSHTRTEQLALPTVRRLLHRRKLAILAGDPIGESILNRWLRYSYLSLYSRLSNTQPLVKPKKKKKKTEKQLAKHEKYIQKLAKPKEAPKPPKPERAAGEIDQERLKKLASPKAFVEELKPKWELTSQMKDYKASKRLKQISQPITRDNVHINDNPEKVSPNALKYKPSPRIKEMSEPLRTRDANQGLADVKENPFGIAPNALKYKPSTRIKELAEPKEFENTHIRENPFAISPAALKAKASPRLIELAKPKGG</sequence>
<dbReference type="CTD" id="42585"/>
<dbReference type="SMART" id="SM00705">
    <property type="entry name" value="THEG"/>
    <property type="match status" value="8"/>
</dbReference>
<protein>
    <submittedName>
        <fullName evidence="5">Testicular haploid expressed gene protein-like</fullName>
    </submittedName>
</protein>
<feature type="region of interest" description="Disordered" evidence="2">
    <location>
        <begin position="180"/>
        <end position="201"/>
    </location>
</feature>
<keyword evidence="1" id="KW-0677">Repeat</keyword>
<dbReference type="RefSeq" id="XP_016991068.1">
    <property type="nucleotide sequence ID" value="XM_017135579.1"/>
</dbReference>
<dbReference type="PANTHER" id="PTHR15901">
    <property type="entry name" value="TESTICULAR HAPLOID EXPRESSED GENE PROTEIN"/>
    <property type="match status" value="1"/>
</dbReference>
<dbReference type="AlphaFoldDB" id="A0A6P4FTZ8"/>
<dbReference type="GeneID" id="108053009"/>
<reference evidence="4" key="1">
    <citation type="journal article" date="2021" name="Elife">
        <title>Highly contiguous assemblies of 101 drosophilid genomes.</title>
        <authorList>
            <person name="Kim B.Y."/>
            <person name="Wang J.R."/>
            <person name="Miller D.E."/>
            <person name="Barmina O."/>
            <person name="Delaney E."/>
            <person name="Thompson A."/>
            <person name="Comeault A.A."/>
            <person name="Peede D."/>
            <person name="D'Agostino E.R."/>
            <person name="Pelaez J."/>
            <person name="Aguilar J.M."/>
            <person name="Haji D."/>
            <person name="Matsunaga T."/>
            <person name="Armstrong E.E."/>
            <person name="Zych M."/>
            <person name="Ogawa Y."/>
            <person name="Stamenkovic-Radak M."/>
            <person name="Jelic M."/>
            <person name="Veselinovic M.S."/>
            <person name="Tanaskovic M."/>
            <person name="Eric P."/>
            <person name="Gao J.J."/>
            <person name="Katoh T.K."/>
            <person name="Toda M.J."/>
            <person name="Watabe H."/>
            <person name="Watada M."/>
            <person name="Davis J.S."/>
            <person name="Moyle L.C."/>
            <person name="Manoli G."/>
            <person name="Bertolini E."/>
            <person name="Kostal V."/>
            <person name="Hawley R.S."/>
            <person name="Takahashi A."/>
            <person name="Jones C.D."/>
            <person name="Price D.K."/>
            <person name="Whiteman N."/>
            <person name="Kopp A."/>
            <person name="Matute D.R."/>
            <person name="Petrov D.A."/>
        </authorList>
    </citation>
    <scope>NUCLEOTIDE SEQUENCE [LARGE SCALE GENOMIC DNA]</scope>
</reference>
<proteinExistence type="predicted"/>
<evidence type="ECO:0000313" key="5">
    <source>
        <dbReference type="RefSeq" id="XP_016991068.1"/>
    </source>
</evidence>
<dbReference type="OMA" id="RHERMFV"/>
<gene>
    <name evidence="5" type="primary">LOC108053009</name>
    <name evidence="3" type="synonym">108053009</name>
</gene>
<keyword evidence="4" id="KW-1185">Reference proteome</keyword>
<dbReference type="InterPro" id="IPR042401">
    <property type="entry name" value="SPMAP2-like"/>
</dbReference>